<dbReference type="OMA" id="QNAWSET"/>
<gene>
    <name evidence="2" type="ORF">TRAPUB_13882</name>
</gene>
<evidence type="ECO:0000313" key="2">
    <source>
        <dbReference type="EMBL" id="OJT09629.1"/>
    </source>
</evidence>
<accession>A0A1M2VPV0</accession>
<feature type="compositionally biased region" description="Polar residues" evidence="1">
    <location>
        <begin position="799"/>
        <end position="812"/>
    </location>
</feature>
<organism evidence="2 3">
    <name type="scientific">Trametes pubescens</name>
    <name type="common">White-rot fungus</name>
    <dbReference type="NCBI Taxonomy" id="154538"/>
    <lineage>
        <taxon>Eukaryota</taxon>
        <taxon>Fungi</taxon>
        <taxon>Dikarya</taxon>
        <taxon>Basidiomycota</taxon>
        <taxon>Agaricomycotina</taxon>
        <taxon>Agaricomycetes</taxon>
        <taxon>Polyporales</taxon>
        <taxon>Polyporaceae</taxon>
        <taxon>Trametes</taxon>
    </lineage>
</organism>
<feature type="compositionally biased region" description="Polar residues" evidence="1">
    <location>
        <begin position="680"/>
        <end position="695"/>
    </location>
</feature>
<feature type="compositionally biased region" description="Polar residues" evidence="1">
    <location>
        <begin position="8"/>
        <end position="17"/>
    </location>
</feature>
<feature type="region of interest" description="Disordered" evidence="1">
    <location>
        <begin position="1084"/>
        <end position="1110"/>
    </location>
</feature>
<keyword evidence="3" id="KW-1185">Reference proteome</keyword>
<feature type="compositionally biased region" description="Low complexity" evidence="1">
    <location>
        <begin position="991"/>
        <end position="1009"/>
    </location>
</feature>
<feature type="region of interest" description="Disordered" evidence="1">
    <location>
        <begin position="1"/>
        <end position="35"/>
    </location>
</feature>
<feature type="compositionally biased region" description="Low complexity" evidence="1">
    <location>
        <begin position="972"/>
        <end position="982"/>
    </location>
</feature>
<feature type="region of interest" description="Disordered" evidence="1">
    <location>
        <begin position="955"/>
        <end position="1015"/>
    </location>
</feature>
<feature type="region of interest" description="Disordered" evidence="1">
    <location>
        <begin position="613"/>
        <end position="933"/>
    </location>
</feature>
<feature type="region of interest" description="Disordered" evidence="1">
    <location>
        <begin position="374"/>
        <end position="445"/>
    </location>
</feature>
<dbReference type="STRING" id="154538.A0A1M2VPV0"/>
<comment type="caution">
    <text evidence="2">The sequence shown here is derived from an EMBL/GenBank/DDBJ whole genome shotgun (WGS) entry which is preliminary data.</text>
</comment>
<name>A0A1M2VPV0_TRAPU</name>
<feature type="compositionally biased region" description="Low complexity" evidence="1">
    <location>
        <begin position="653"/>
        <end position="672"/>
    </location>
</feature>
<feature type="compositionally biased region" description="Basic and acidic residues" evidence="1">
    <location>
        <begin position="209"/>
        <end position="223"/>
    </location>
</feature>
<dbReference type="OrthoDB" id="3262497at2759"/>
<feature type="compositionally biased region" description="Low complexity" evidence="1">
    <location>
        <begin position="1095"/>
        <end position="1110"/>
    </location>
</feature>
<feature type="compositionally biased region" description="Low complexity" evidence="1">
    <location>
        <begin position="910"/>
        <end position="933"/>
    </location>
</feature>
<feature type="compositionally biased region" description="Polar residues" evidence="1">
    <location>
        <begin position="378"/>
        <end position="397"/>
    </location>
</feature>
<feature type="region of interest" description="Disordered" evidence="1">
    <location>
        <begin position="1036"/>
        <end position="1059"/>
    </location>
</feature>
<feature type="compositionally biased region" description="Polar residues" evidence="1">
    <location>
        <begin position="59"/>
        <end position="82"/>
    </location>
</feature>
<feature type="compositionally biased region" description="Polar residues" evidence="1">
    <location>
        <begin position="1084"/>
        <end position="1093"/>
    </location>
</feature>
<feature type="compositionally biased region" description="Pro residues" evidence="1">
    <location>
        <begin position="878"/>
        <end position="887"/>
    </location>
</feature>
<sequence>MDDDLYQNAWSETTNTIPPALKDDPAPSWTSTKLTSSYGEEADLAAPSWSTGAGIHWNEPSSPGFSWSQTEPDLAWGTSSYAGISFGKTPEAESTAGPLNAKSPTGDIPEADEPEDEDAGSVSTDIPTSERTKSPSPPSPESTSFESQEATPELAAPPSPDGFGSFETAFTEETAQSPGFALDEAVADPWGSSAWSETQPEQEEEPVDEWERARQEKAKQDRRVPPELLAQILQQCEELGRDFCPDIGNDATTDSWSGNWRSGMDGVPGLNTLMDSFLPPLTLKASVRFPQTVVAKRLASSVKLTKNLPLTKGSPMSHYLAAKGSTAWETSVKEQKEIVEDDIPVGWRIMEKTMAASSADAASQKKPTGRLFSFWGRRQSQASPQPTSTDGASTENRPPSVDKPRSPVVEEVKTDSRPPSQNSVRSSTASNRAPISPLATESAGPSHVPMAFAATVAPAATTISSYASTPDPVLERSASPPAPTVMSRFLNRFSRRGSGIGGSPHNSLALSSDDLEFLSDIIPSASDDADEDPTDALEKFVNDRRGSVASALPPALAPPPRAPAVMKPMGVVSRPPSAGSDRGVASDGFAGMSGFWGANEPAVATRAALAGGQTSIPTLPPPLVPSRPITPSATPGAGPSRVSIPAVHTSLVPSSRPPSRLQTSTPPLSGFALPPPPSFQRSAPLNPPTMTNKPKLSSPFPLPIPPASHVVEREPSSASTSSSRTSFETAAEASPSPTSPTSSLPLGSLYPHLVTPTSPPLASSQPMLPAQSSSSGTSSPYGLATPMASTFATAPSPANPSTVTLVPPQQSRPMAPPSAVPLTTNFFDDDDFSDFQSPVDRNLSPPVPPPIAKSPQARVPAMSIAGKSKTAAANPSPFSFPGPPPPAGQVRAASATPTTSFSFDDDDFTDFQASPSSATALKPASLTSSTSSLFPTSVSNQALLTPKHNPGFDDMGDFFASTLRTPSPPRVPSKSPAAKSQIAPPPPPPSTSSVSVSSMPSASSSSSLLSRRKPNAAQHLHTLSLVEAAAARKGQWPAPASPLPQAIPGPFAGTSKSSQMNLLDADETPLPAAGLGIAPSFSSPAMLNPTRPSSGMGAAGAANGAGLTTSVSSNSSLSGAMLQGWNFQAGGASQPAPDIFGGAAKPANGKAAGGLSAQDLSFFEGL</sequence>
<dbReference type="Proteomes" id="UP000184267">
    <property type="component" value="Unassembled WGS sequence"/>
</dbReference>
<feature type="compositionally biased region" description="Low complexity" evidence="1">
    <location>
        <begin position="1141"/>
        <end position="1154"/>
    </location>
</feature>
<feature type="region of interest" description="Disordered" evidence="1">
    <location>
        <begin position="50"/>
        <end position="223"/>
    </location>
</feature>
<reference evidence="2 3" key="1">
    <citation type="submission" date="2016-10" db="EMBL/GenBank/DDBJ databases">
        <title>Genome sequence of the basidiomycete white-rot fungus Trametes pubescens.</title>
        <authorList>
            <person name="Makela M.R."/>
            <person name="Granchi Z."/>
            <person name="Peng M."/>
            <person name="De Vries R.P."/>
            <person name="Grigoriev I."/>
            <person name="Riley R."/>
            <person name="Hilden K."/>
        </authorList>
    </citation>
    <scope>NUCLEOTIDE SEQUENCE [LARGE SCALE GENOMIC DNA]</scope>
    <source>
        <strain evidence="2 3">FBCC735</strain>
    </source>
</reference>
<proteinExistence type="predicted"/>
<evidence type="ECO:0000313" key="3">
    <source>
        <dbReference type="Proteomes" id="UP000184267"/>
    </source>
</evidence>
<feature type="compositionally biased region" description="Basic and acidic residues" evidence="1">
    <location>
        <begin position="400"/>
        <end position="416"/>
    </location>
</feature>
<feature type="compositionally biased region" description="Acidic residues" evidence="1">
    <location>
        <begin position="109"/>
        <end position="119"/>
    </location>
</feature>
<feature type="region of interest" description="Disordered" evidence="1">
    <location>
        <begin position="1133"/>
        <end position="1154"/>
    </location>
</feature>
<evidence type="ECO:0000256" key="1">
    <source>
        <dbReference type="SAM" id="MobiDB-lite"/>
    </source>
</evidence>
<feature type="compositionally biased region" description="Polar residues" evidence="1">
    <location>
        <begin position="417"/>
        <end position="433"/>
    </location>
</feature>
<feature type="compositionally biased region" description="Low complexity" evidence="1">
    <location>
        <begin position="716"/>
        <end position="743"/>
    </location>
</feature>
<feature type="compositionally biased region" description="Low complexity" evidence="1">
    <location>
        <begin position="892"/>
        <end position="902"/>
    </location>
</feature>
<dbReference type="AlphaFoldDB" id="A0A1M2VPV0"/>
<dbReference type="EMBL" id="MNAD01000894">
    <property type="protein sequence ID" value="OJT09629.1"/>
    <property type="molecule type" value="Genomic_DNA"/>
</dbReference>
<protein>
    <submittedName>
        <fullName evidence="2">Uncharacterized protein</fullName>
    </submittedName>
</protein>